<dbReference type="OrthoDB" id="10363at2157"/>
<sequence length="433" mass="45778">MFGTSGIRGPVGEEVTAELALAVGRAVGVDADRIVMGRDARESGTVLADAFAAGVREVGADVVDLSLASTPTVARAVGWYDADAGCSITASHNPPEDNGLKLWQPDGQAFDAELRETIEARVREGVASDLRKWDEQGSYTTADATERHIQTLVDATTLDTQPHVVVDLGNGAGGVTVDALVELGCHVETLNAQPDGRFPGRPSEPTAETLATLCATVSETNADLGVAHDGDADRMMAVDGTGQFVPKDALLGLLAATSTADGDRVAVPVDTSLAVEDHLDAKGVGVEHTPVGDVYVAAAVGDGVPFGGEPSGAWIWPEQTRCPDGPLAACRLVELAAERPIEQRIEEIPRYPIRRTNVETDNKAETMATVRKKVNREYDETAVTTLDGVRVDLGNSWFLIRASGTQPLLRITAEARDEQQAQTALERATELVN</sequence>
<feature type="domain" description="Alpha-D-phosphohexomutase alpha/beta/alpha" evidence="10">
    <location>
        <begin position="248"/>
        <end position="348"/>
    </location>
</feature>
<protein>
    <submittedName>
        <fullName evidence="11">Phosphoglucosamine mutase</fullName>
        <ecNumber evidence="11">5.4.2.10</ecNumber>
    </submittedName>
</protein>
<dbReference type="PANTHER" id="PTHR43771">
    <property type="entry name" value="PHOSPHOMANNOMUTASE"/>
    <property type="match status" value="1"/>
</dbReference>
<keyword evidence="4" id="KW-0479">Metal-binding</keyword>
<dbReference type="Gene3D" id="3.40.120.10">
    <property type="entry name" value="Alpha-D-Glucose-1,6-Bisphosphate, subunit A, domain 3"/>
    <property type="match status" value="3"/>
</dbReference>
<dbReference type="InterPro" id="IPR005844">
    <property type="entry name" value="A-D-PHexomutase_a/b/a-I"/>
</dbReference>
<dbReference type="InterPro" id="IPR036900">
    <property type="entry name" value="A-D-PHexomutase_C_sf"/>
</dbReference>
<evidence type="ECO:0000313" key="11">
    <source>
        <dbReference type="EMBL" id="RRJ28590.1"/>
    </source>
</evidence>
<evidence type="ECO:0000259" key="7">
    <source>
        <dbReference type="Pfam" id="PF00408"/>
    </source>
</evidence>
<evidence type="ECO:0000256" key="3">
    <source>
        <dbReference type="ARBA" id="ARBA00022553"/>
    </source>
</evidence>
<dbReference type="EMBL" id="RRCH01000035">
    <property type="protein sequence ID" value="RRJ28590.1"/>
    <property type="molecule type" value="Genomic_DNA"/>
</dbReference>
<dbReference type="InterPro" id="IPR005845">
    <property type="entry name" value="A-D-PHexomutase_a/b/a-II"/>
</dbReference>
<evidence type="ECO:0000259" key="10">
    <source>
        <dbReference type="Pfam" id="PF02880"/>
    </source>
</evidence>
<dbReference type="PANTHER" id="PTHR43771:SF1">
    <property type="entry name" value="PHOSPHOMANNOMUTASE"/>
    <property type="match status" value="1"/>
</dbReference>
<keyword evidence="3" id="KW-0597">Phosphoprotein</keyword>
<dbReference type="AlphaFoldDB" id="A0A3P3R7I2"/>
<feature type="domain" description="Alpha-D-phosphohexomutase alpha/beta/alpha" evidence="8">
    <location>
        <begin position="2"/>
        <end position="124"/>
    </location>
</feature>
<dbReference type="Pfam" id="PF02880">
    <property type="entry name" value="PGM_PMM_III"/>
    <property type="match status" value="1"/>
</dbReference>
<evidence type="ECO:0000259" key="9">
    <source>
        <dbReference type="Pfam" id="PF02879"/>
    </source>
</evidence>
<evidence type="ECO:0000256" key="2">
    <source>
        <dbReference type="ARBA" id="ARBA00010231"/>
    </source>
</evidence>
<evidence type="ECO:0000256" key="6">
    <source>
        <dbReference type="ARBA" id="ARBA00023235"/>
    </source>
</evidence>
<evidence type="ECO:0000256" key="5">
    <source>
        <dbReference type="ARBA" id="ARBA00022842"/>
    </source>
</evidence>
<dbReference type="CDD" id="cd03087">
    <property type="entry name" value="PGM_like1"/>
    <property type="match status" value="1"/>
</dbReference>
<reference evidence="11 12" key="1">
    <citation type="submission" date="2018-11" db="EMBL/GenBank/DDBJ databases">
        <title>Taxonoimc description of Halomarina strain SPP-AMP-1.</title>
        <authorList>
            <person name="Pal Y."/>
            <person name="Srinivasana K."/>
            <person name="Verma A."/>
            <person name="Kumar P."/>
        </authorList>
    </citation>
    <scope>NUCLEOTIDE SEQUENCE [LARGE SCALE GENOMIC DNA]</scope>
    <source>
        <strain evidence="11 12">SPP-AMP-1</strain>
    </source>
</reference>
<proteinExistence type="inferred from homology"/>
<keyword evidence="6 11" id="KW-0413">Isomerase</keyword>
<feature type="domain" description="Alpha-D-phosphohexomutase alpha/beta/alpha" evidence="9">
    <location>
        <begin position="148"/>
        <end position="242"/>
    </location>
</feature>
<dbReference type="GO" id="GO:0008966">
    <property type="term" value="F:phosphoglucosamine mutase activity"/>
    <property type="evidence" value="ECO:0007669"/>
    <property type="project" value="UniProtKB-EC"/>
</dbReference>
<dbReference type="InterPro" id="IPR005843">
    <property type="entry name" value="A-D-PHexomutase_C"/>
</dbReference>
<gene>
    <name evidence="11" type="primary">glmM</name>
    <name evidence="11" type="ORF">EIK79_15295</name>
</gene>
<dbReference type="EC" id="5.4.2.10" evidence="11"/>
<dbReference type="InterPro" id="IPR016055">
    <property type="entry name" value="A-D-PHexomutase_a/b/a-I/II/III"/>
</dbReference>
<keyword evidence="12" id="KW-1185">Reference proteome</keyword>
<comment type="cofactor">
    <cofactor evidence="1">
        <name>Mg(2+)</name>
        <dbReference type="ChEBI" id="CHEBI:18420"/>
    </cofactor>
</comment>
<dbReference type="GO" id="GO:0046872">
    <property type="term" value="F:metal ion binding"/>
    <property type="evidence" value="ECO:0007669"/>
    <property type="project" value="UniProtKB-KW"/>
</dbReference>
<dbReference type="Proteomes" id="UP000282322">
    <property type="component" value="Unassembled WGS sequence"/>
</dbReference>
<dbReference type="InterPro" id="IPR005846">
    <property type="entry name" value="A-D-PHexomutase_a/b/a-III"/>
</dbReference>
<dbReference type="Gene3D" id="3.30.310.50">
    <property type="entry name" value="Alpha-D-phosphohexomutase, C-terminal domain"/>
    <property type="match status" value="1"/>
</dbReference>
<dbReference type="RefSeq" id="WP_124956280.1">
    <property type="nucleotide sequence ID" value="NZ_RRCH01000035.1"/>
</dbReference>
<dbReference type="Pfam" id="PF02878">
    <property type="entry name" value="PGM_PMM_I"/>
    <property type="match status" value="1"/>
</dbReference>
<keyword evidence="5" id="KW-0460">Magnesium</keyword>
<dbReference type="Pfam" id="PF02879">
    <property type="entry name" value="PGM_PMM_II"/>
    <property type="match status" value="1"/>
</dbReference>
<name>A0A3P3R7I2_9EURY</name>
<accession>A0A3P3R7I2</accession>
<comment type="similarity">
    <text evidence="2">Belongs to the phosphohexose mutase family.</text>
</comment>
<dbReference type="Pfam" id="PF00408">
    <property type="entry name" value="PGM_PMM_IV"/>
    <property type="match status" value="1"/>
</dbReference>
<dbReference type="SUPFAM" id="SSF53738">
    <property type="entry name" value="Phosphoglucomutase, first 3 domains"/>
    <property type="match status" value="3"/>
</dbReference>
<dbReference type="NCBIfam" id="TIGR03990">
    <property type="entry name" value="Arch_GlmM"/>
    <property type="match status" value="1"/>
</dbReference>
<organism evidence="11 12">
    <name type="scientific">Halocatena pleomorpha</name>
    <dbReference type="NCBI Taxonomy" id="1785090"/>
    <lineage>
        <taxon>Archaea</taxon>
        <taxon>Methanobacteriati</taxon>
        <taxon>Methanobacteriota</taxon>
        <taxon>Stenosarchaea group</taxon>
        <taxon>Halobacteria</taxon>
        <taxon>Halobacteriales</taxon>
        <taxon>Natronomonadaceae</taxon>
        <taxon>Halocatena</taxon>
    </lineage>
</organism>
<dbReference type="SUPFAM" id="SSF55957">
    <property type="entry name" value="Phosphoglucomutase, C-terminal domain"/>
    <property type="match status" value="1"/>
</dbReference>
<dbReference type="InterPro" id="IPR024086">
    <property type="entry name" value="GlmM_arc-type"/>
</dbReference>
<dbReference type="PRINTS" id="PR00509">
    <property type="entry name" value="PGMPMM"/>
</dbReference>
<feature type="domain" description="Alpha-D-phosphohexomutase C-terminal" evidence="7">
    <location>
        <begin position="357"/>
        <end position="426"/>
    </location>
</feature>
<evidence type="ECO:0000259" key="8">
    <source>
        <dbReference type="Pfam" id="PF02878"/>
    </source>
</evidence>
<dbReference type="GO" id="GO:0005975">
    <property type="term" value="P:carbohydrate metabolic process"/>
    <property type="evidence" value="ECO:0007669"/>
    <property type="project" value="InterPro"/>
</dbReference>
<evidence type="ECO:0000256" key="1">
    <source>
        <dbReference type="ARBA" id="ARBA00001946"/>
    </source>
</evidence>
<dbReference type="InterPro" id="IPR005841">
    <property type="entry name" value="Alpha-D-phosphohexomutase_SF"/>
</dbReference>
<evidence type="ECO:0000313" key="12">
    <source>
        <dbReference type="Proteomes" id="UP000282322"/>
    </source>
</evidence>
<evidence type="ECO:0000256" key="4">
    <source>
        <dbReference type="ARBA" id="ARBA00022723"/>
    </source>
</evidence>
<comment type="caution">
    <text evidence="11">The sequence shown here is derived from an EMBL/GenBank/DDBJ whole genome shotgun (WGS) entry which is preliminary data.</text>
</comment>